<dbReference type="Pfam" id="PF02574">
    <property type="entry name" value="S-methyl_trans"/>
    <property type="match status" value="1"/>
</dbReference>
<dbReference type="NCBIfam" id="NF005718">
    <property type="entry name" value="PRK07534.1"/>
    <property type="match status" value="1"/>
</dbReference>
<dbReference type="InterPro" id="IPR003726">
    <property type="entry name" value="HCY_dom"/>
</dbReference>
<comment type="caution">
    <text evidence="6">The sequence shown here is derived from an EMBL/GenBank/DDBJ whole genome shotgun (WGS) entry which is preliminary data.</text>
</comment>
<reference evidence="6" key="1">
    <citation type="submission" date="2020-03" db="EMBL/GenBank/DDBJ databases">
        <title>Genome of Pelagibius litoralis DSM 21314T.</title>
        <authorList>
            <person name="Wang G."/>
        </authorList>
    </citation>
    <scope>NUCLEOTIDE SEQUENCE</scope>
    <source>
        <strain evidence="6">DSM 21314</strain>
    </source>
</reference>
<keyword evidence="3" id="KW-0479">Metal-binding</keyword>
<evidence type="ECO:0000256" key="3">
    <source>
        <dbReference type="PROSITE-ProRule" id="PRU00333"/>
    </source>
</evidence>
<dbReference type="GO" id="GO:0046872">
    <property type="term" value="F:metal ion binding"/>
    <property type="evidence" value="ECO:0007669"/>
    <property type="project" value="UniProtKB-KW"/>
</dbReference>
<protein>
    <submittedName>
        <fullName evidence="6">Betaine--homocysteine S-methyltransferase</fullName>
        <ecNumber evidence="6">2.1.1.5</ecNumber>
    </submittedName>
</protein>
<dbReference type="SUPFAM" id="SSF82282">
    <property type="entry name" value="Homocysteine S-methyltransferase"/>
    <property type="match status" value="1"/>
</dbReference>
<keyword evidence="2 3" id="KW-0808">Transferase</keyword>
<dbReference type="GO" id="GO:0032259">
    <property type="term" value="P:methylation"/>
    <property type="evidence" value="ECO:0007669"/>
    <property type="project" value="UniProtKB-KW"/>
</dbReference>
<keyword evidence="7" id="KW-1185">Reference proteome</keyword>
<dbReference type="AlphaFoldDB" id="A0A967EW07"/>
<sequence>MADRLTELLKTRPWLLADGATGTNFFAMGLQHGDAPEIWNLERPDDVVRHYRSFIDAGSDIVLTNTFGGTANRMKLHRAEDKVFEINKAAAELARRAAKESGRDDVIVAGSIGPTGDLFEPLGPMTIETGAAAFEEQAKGLAAGGADVAWIETMSAVDEVKAAVQGATAAGLPYVVTLSFDTNGRTMMGITPAQFASLAHELTPGPLAFGGNCGTGASELMAALLNLKDAKAETDVLVAKSNCGIPQYVEGAIEYTGTPALMADYARLAVDAGVRIIGGCCGTSPEHIRAMRAALETHEKAAPPEMATVIAKLGEISKGAEQQQAGPLGEIPAAPARRRREGRRRGRAAG</sequence>
<evidence type="ECO:0000313" key="7">
    <source>
        <dbReference type="Proteomes" id="UP000761264"/>
    </source>
</evidence>
<feature type="binding site" evidence="3">
    <location>
        <position position="280"/>
    </location>
    <ligand>
        <name>Zn(2+)</name>
        <dbReference type="ChEBI" id="CHEBI:29105"/>
    </ligand>
</feature>
<dbReference type="GO" id="GO:0047150">
    <property type="term" value="F:betaine-homocysteine S-methyltransferase activity"/>
    <property type="evidence" value="ECO:0007669"/>
    <property type="project" value="UniProtKB-EC"/>
</dbReference>
<keyword evidence="3" id="KW-0862">Zinc</keyword>
<feature type="binding site" evidence="3">
    <location>
        <position position="213"/>
    </location>
    <ligand>
        <name>Zn(2+)</name>
        <dbReference type="ChEBI" id="CHEBI:29105"/>
    </ligand>
</feature>
<gene>
    <name evidence="6" type="primary">bmt</name>
    <name evidence="6" type="ORF">HBA54_09945</name>
</gene>
<evidence type="ECO:0000313" key="6">
    <source>
        <dbReference type="EMBL" id="NIA68914.1"/>
    </source>
</evidence>
<dbReference type="Proteomes" id="UP000761264">
    <property type="component" value="Unassembled WGS sequence"/>
</dbReference>
<dbReference type="EMBL" id="JAAQPH010000006">
    <property type="protein sequence ID" value="NIA68914.1"/>
    <property type="molecule type" value="Genomic_DNA"/>
</dbReference>
<evidence type="ECO:0000256" key="2">
    <source>
        <dbReference type="ARBA" id="ARBA00022679"/>
    </source>
</evidence>
<feature type="binding site" evidence="3">
    <location>
        <position position="281"/>
    </location>
    <ligand>
        <name>Zn(2+)</name>
        <dbReference type="ChEBI" id="CHEBI:29105"/>
    </ligand>
</feature>
<evidence type="ECO:0000256" key="4">
    <source>
        <dbReference type="SAM" id="MobiDB-lite"/>
    </source>
</evidence>
<evidence type="ECO:0000259" key="5">
    <source>
        <dbReference type="PROSITE" id="PS50970"/>
    </source>
</evidence>
<keyword evidence="1 3" id="KW-0489">Methyltransferase</keyword>
<dbReference type="PANTHER" id="PTHR11103:SF18">
    <property type="entry name" value="SLR1189 PROTEIN"/>
    <property type="match status" value="1"/>
</dbReference>
<evidence type="ECO:0000256" key="1">
    <source>
        <dbReference type="ARBA" id="ARBA00022603"/>
    </source>
</evidence>
<dbReference type="InterPro" id="IPR036589">
    <property type="entry name" value="HCY_dom_sf"/>
</dbReference>
<dbReference type="Gene3D" id="3.20.20.330">
    <property type="entry name" value="Homocysteine-binding-like domain"/>
    <property type="match status" value="1"/>
</dbReference>
<name>A0A967EW07_9PROT</name>
<feature type="region of interest" description="Disordered" evidence="4">
    <location>
        <begin position="320"/>
        <end position="350"/>
    </location>
</feature>
<organism evidence="6 7">
    <name type="scientific">Pelagibius litoralis</name>
    <dbReference type="NCBI Taxonomy" id="374515"/>
    <lineage>
        <taxon>Bacteria</taxon>
        <taxon>Pseudomonadati</taxon>
        <taxon>Pseudomonadota</taxon>
        <taxon>Alphaproteobacteria</taxon>
        <taxon>Rhodospirillales</taxon>
        <taxon>Rhodovibrionaceae</taxon>
        <taxon>Pelagibius</taxon>
    </lineage>
</organism>
<comment type="cofactor">
    <cofactor evidence="3">
        <name>Zn(2+)</name>
        <dbReference type="ChEBI" id="CHEBI:29105"/>
    </cofactor>
</comment>
<accession>A0A967EW07</accession>
<dbReference type="EC" id="2.1.1.5" evidence="6"/>
<dbReference type="PANTHER" id="PTHR11103">
    <property type="entry name" value="SLR1189 PROTEIN"/>
    <property type="match status" value="1"/>
</dbReference>
<feature type="domain" description="Hcy-binding" evidence="5">
    <location>
        <begin position="3"/>
        <end position="295"/>
    </location>
</feature>
<proteinExistence type="predicted"/>
<feature type="compositionally biased region" description="Basic residues" evidence="4">
    <location>
        <begin position="336"/>
        <end position="350"/>
    </location>
</feature>
<dbReference type="RefSeq" id="WP_167223984.1">
    <property type="nucleotide sequence ID" value="NZ_JAAQPH010000006.1"/>
</dbReference>
<dbReference type="PROSITE" id="PS50970">
    <property type="entry name" value="HCY"/>
    <property type="match status" value="1"/>
</dbReference>